<dbReference type="GO" id="GO:0016887">
    <property type="term" value="F:ATP hydrolysis activity"/>
    <property type="evidence" value="ECO:0007669"/>
    <property type="project" value="InterPro"/>
</dbReference>
<evidence type="ECO:0000256" key="5">
    <source>
        <dbReference type="ARBA" id="ARBA00022840"/>
    </source>
</evidence>
<dbReference type="NCBIfam" id="TIGR01187">
    <property type="entry name" value="potA"/>
    <property type="match status" value="1"/>
</dbReference>
<dbReference type="GO" id="GO:0015417">
    <property type="term" value="F:ABC-type polyamine transporter activity"/>
    <property type="evidence" value="ECO:0007669"/>
    <property type="project" value="UniProtKB-EC"/>
</dbReference>
<dbReference type="SMART" id="SM00382">
    <property type="entry name" value="AAA"/>
    <property type="match status" value="1"/>
</dbReference>
<keyword evidence="7 9" id="KW-0472">Membrane</keyword>
<dbReference type="GO" id="GO:0043190">
    <property type="term" value="C:ATP-binding cassette (ABC) transporter complex"/>
    <property type="evidence" value="ECO:0007669"/>
    <property type="project" value="InterPro"/>
</dbReference>
<dbReference type="EMBL" id="VLLA01000004">
    <property type="protein sequence ID" value="TWI72736.1"/>
    <property type="molecule type" value="Genomic_DNA"/>
</dbReference>
<dbReference type="EC" id="7.6.2.11" evidence="9"/>
<comment type="function">
    <text evidence="9">Part of the ABC transporter complex PotABCD involved in spermidine/putrescine import. Responsible for energy coupling to the transport system.</text>
</comment>
<keyword evidence="4 9" id="KW-0547">Nucleotide-binding</keyword>
<accession>A0A562RWP2</accession>
<dbReference type="Pfam" id="PF00005">
    <property type="entry name" value="ABC_tran"/>
    <property type="match status" value="1"/>
</dbReference>
<evidence type="ECO:0000259" key="10">
    <source>
        <dbReference type="PROSITE" id="PS50893"/>
    </source>
</evidence>
<keyword evidence="12" id="KW-1185">Reference proteome</keyword>
<evidence type="ECO:0000256" key="9">
    <source>
        <dbReference type="RuleBase" id="RU364083"/>
    </source>
</evidence>
<dbReference type="GO" id="GO:0005524">
    <property type="term" value="F:ATP binding"/>
    <property type="evidence" value="ECO:0007669"/>
    <property type="project" value="UniProtKB-KW"/>
</dbReference>
<reference evidence="11 12" key="1">
    <citation type="journal article" date="2015" name="Stand. Genomic Sci.">
        <title>Genomic Encyclopedia of Bacterial and Archaeal Type Strains, Phase III: the genomes of soil and plant-associated and newly described type strains.</title>
        <authorList>
            <person name="Whitman W.B."/>
            <person name="Woyke T."/>
            <person name="Klenk H.P."/>
            <person name="Zhou Y."/>
            <person name="Lilburn T.G."/>
            <person name="Beck B.J."/>
            <person name="De Vos P."/>
            <person name="Vandamme P."/>
            <person name="Eisen J.A."/>
            <person name="Garrity G."/>
            <person name="Hugenholtz P."/>
            <person name="Kyrpides N.C."/>
        </authorList>
    </citation>
    <scope>NUCLEOTIDE SEQUENCE [LARGE SCALE GENOMIC DNA]</scope>
    <source>
        <strain evidence="11 12">CGMCC 1.10948</strain>
    </source>
</reference>
<dbReference type="PROSITE" id="PS00211">
    <property type="entry name" value="ABC_TRANSPORTER_1"/>
    <property type="match status" value="1"/>
</dbReference>
<dbReference type="InterPro" id="IPR017871">
    <property type="entry name" value="ABC_transporter-like_CS"/>
</dbReference>
<dbReference type="OrthoDB" id="9802264at2"/>
<sequence length="390" mass="42171">MAEELPGTNLAADAAAGEAYPAAGQPLLRIEGVAKTFGTFRAVDGVSLDIKAGEFFALLGPSGCGKTTLLRMLAGFEAPDEGRILLGGKDIAQALPHERPINMMFQNYALFPHLSVRDNIAFGLKRAGMARADIATRVGEMVALVKLDGLEKRKPDQLSGGQRQRVALARALARRPQLLLLDEPLAALDKKLRESTQGELMELQRRLGMTFIIVTHDQEEAMTMASRIGVMKSGKLAQIAPPRELYEAPRSRWIAEFVGDINLFDGESRLRDGHRLVIGTRDAGTLVVAEPREPVGAGRFAVAIRPEKVKLSRRGPVSEAGRETAINRLDGVIADICYLGGTTTYKVKLDTGGMLQASVANSARTDVDAYSLNQNVVAWFTPDDCVVLPS</sequence>
<evidence type="ECO:0000256" key="6">
    <source>
        <dbReference type="ARBA" id="ARBA00022967"/>
    </source>
</evidence>
<comment type="similarity">
    <text evidence="9">Belongs to the ABC transporter superfamily. Spermidine/putrescine importer (TC 3.A.1.11.1) family.</text>
</comment>
<evidence type="ECO:0000256" key="3">
    <source>
        <dbReference type="ARBA" id="ARBA00022519"/>
    </source>
</evidence>
<dbReference type="InterPro" id="IPR013611">
    <property type="entry name" value="Transp-assoc_OB_typ2"/>
</dbReference>
<dbReference type="InterPro" id="IPR003593">
    <property type="entry name" value="AAA+_ATPase"/>
</dbReference>
<feature type="domain" description="ABC transporter" evidence="10">
    <location>
        <begin position="28"/>
        <end position="258"/>
    </location>
</feature>
<keyword evidence="6 9" id="KW-1278">Translocase</keyword>
<keyword evidence="1 9" id="KW-0813">Transport</keyword>
<dbReference type="GO" id="GO:0015847">
    <property type="term" value="P:putrescine transport"/>
    <property type="evidence" value="ECO:0007669"/>
    <property type="project" value="UniProtKB-ARBA"/>
</dbReference>
<proteinExistence type="inferred from homology"/>
<dbReference type="AlphaFoldDB" id="A0A562RWP2"/>
<evidence type="ECO:0000313" key="12">
    <source>
        <dbReference type="Proteomes" id="UP000316291"/>
    </source>
</evidence>
<evidence type="ECO:0000256" key="7">
    <source>
        <dbReference type="ARBA" id="ARBA00023136"/>
    </source>
</evidence>
<gene>
    <name evidence="9" type="primary">potA</name>
    <name evidence="11" type="ORF">IQ16_02314</name>
</gene>
<dbReference type="Pfam" id="PF08402">
    <property type="entry name" value="TOBE_2"/>
    <property type="match status" value="1"/>
</dbReference>
<dbReference type="InterPro" id="IPR008995">
    <property type="entry name" value="Mo/tungstate-bd_C_term_dom"/>
</dbReference>
<keyword evidence="5 9" id="KW-0067">ATP-binding</keyword>
<dbReference type="RefSeq" id="WP_018641543.1">
    <property type="nucleotide sequence ID" value="NZ_VLLA01000004.1"/>
</dbReference>
<dbReference type="FunFam" id="3.40.50.300:FF:000133">
    <property type="entry name" value="Spermidine/putrescine import ATP-binding protein PotA"/>
    <property type="match status" value="1"/>
</dbReference>
<dbReference type="Proteomes" id="UP000316291">
    <property type="component" value="Unassembled WGS sequence"/>
</dbReference>
<comment type="function">
    <text evidence="8">Involved in beta-(1--&gt;2)glucan export. Transmembrane domains (TMD) form a pore in the inner membrane and the ATP-binding domain (NBD) is responsible for energy generation.</text>
</comment>
<name>A0A562RWP2_9BRAD</name>
<evidence type="ECO:0000256" key="1">
    <source>
        <dbReference type="ARBA" id="ARBA00022448"/>
    </source>
</evidence>
<organism evidence="11 12">
    <name type="scientific">Bradyrhizobium huanghuaihaiense</name>
    <dbReference type="NCBI Taxonomy" id="990078"/>
    <lineage>
        <taxon>Bacteria</taxon>
        <taxon>Pseudomonadati</taxon>
        <taxon>Pseudomonadota</taxon>
        <taxon>Alphaproteobacteria</taxon>
        <taxon>Hyphomicrobiales</taxon>
        <taxon>Nitrobacteraceae</taxon>
        <taxon>Bradyrhizobium</taxon>
    </lineage>
</organism>
<comment type="caution">
    <text evidence="11">The sequence shown here is derived from an EMBL/GenBank/DDBJ whole genome shotgun (WGS) entry which is preliminary data.</text>
</comment>
<dbReference type="Gene3D" id="3.40.50.300">
    <property type="entry name" value="P-loop containing nucleotide triphosphate hydrolases"/>
    <property type="match status" value="1"/>
</dbReference>
<protein>
    <recommendedName>
        <fullName evidence="9">Spermidine/putrescine import ATP-binding protein PotA</fullName>
        <ecNumber evidence="9">7.6.2.11</ecNumber>
    </recommendedName>
</protein>
<comment type="catalytic activity">
    <reaction evidence="9">
        <text>ATP + H2O + polyamine-[polyamine-binding protein]Side 1 = ADP + phosphate + polyamineSide 2 + [polyamine-binding protein]Side 1.</text>
        <dbReference type="EC" id="7.6.2.11"/>
    </reaction>
</comment>
<keyword evidence="2 9" id="KW-1003">Cell membrane</keyword>
<dbReference type="InterPro" id="IPR005893">
    <property type="entry name" value="PotA-like"/>
</dbReference>
<dbReference type="SUPFAM" id="SSF52540">
    <property type="entry name" value="P-loop containing nucleoside triphosphate hydrolases"/>
    <property type="match status" value="1"/>
</dbReference>
<dbReference type="PANTHER" id="PTHR42781:SF5">
    <property type="entry name" value="PUTRESCINE TRANSPORT ATP-BINDING PROTEIN POTG"/>
    <property type="match status" value="1"/>
</dbReference>
<comment type="subunit">
    <text evidence="9">The complex is composed of two ATP-binding proteins (PotA), two transmembrane proteins (PotB and PotC) and a solute-binding protein (PotD).</text>
</comment>
<dbReference type="PANTHER" id="PTHR42781">
    <property type="entry name" value="SPERMIDINE/PUTRESCINE IMPORT ATP-BINDING PROTEIN POTA"/>
    <property type="match status" value="1"/>
</dbReference>
<dbReference type="Gene3D" id="2.40.50.100">
    <property type="match status" value="1"/>
</dbReference>
<dbReference type="InterPro" id="IPR050093">
    <property type="entry name" value="ABC_SmlMolc_Importer"/>
</dbReference>
<keyword evidence="3" id="KW-0997">Cell inner membrane</keyword>
<evidence type="ECO:0000256" key="2">
    <source>
        <dbReference type="ARBA" id="ARBA00022475"/>
    </source>
</evidence>
<dbReference type="InterPro" id="IPR027417">
    <property type="entry name" value="P-loop_NTPase"/>
</dbReference>
<dbReference type="SUPFAM" id="SSF50331">
    <property type="entry name" value="MOP-like"/>
    <property type="match status" value="1"/>
</dbReference>
<dbReference type="PROSITE" id="PS50893">
    <property type="entry name" value="ABC_TRANSPORTER_2"/>
    <property type="match status" value="1"/>
</dbReference>
<evidence type="ECO:0000256" key="8">
    <source>
        <dbReference type="ARBA" id="ARBA00024722"/>
    </source>
</evidence>
<evidence type="ECO:0000313" key="11">
    <source>
        <dbReference type="EMBL" id="TWI72736.1"/>
    </source>
</evidence>
<dbReference type="InterPro" id="IPR003439">
    <property type="entry name" value="ABC_transporter-like_ATP-bd"/>
</dbReference>
<evidence type="ECO:0000256" key="4">
    <source>
        <dbReference type="ARBA" id="ARBA00022741"/>
    </source>
</evidence>